<dbReference type="InterPro" id="IPR046347">
    <property type="entry name" value="bZIP_sf"/>
</dbReference>
<dbReference type="GO" id="GO:0043565">
    <property type="term" value="F:sequence-specific DNA binding"/>
    <property type="evidence" value="ECO:0007669"/>
    <property type="project" value="InterPro"/>
</dbReference>
<accession>A0A5J4YP72</accession>
<dbReference type="OrthoDB" id="6035at2759"/>
<protein>
    <recommendedName>
        <fullName evidence="3">BZIP domain-containing protein</fullName>
    </recommendedName>
</protein>
<reference evidence="5" key="1">
    <citation type="journal article" date="2019" name="Nat. Commun.">
        <title>Expansion of phycobilisome linker gene families in mesophilic red algae.</title>
        <authorList>
            <person name="Lee J."/>
            <person name="Kim D."/>
            <person name="Bhattacharya D."/>
            <person name="Yoon H.S."/>
        </authorList>
    </citation>
    <scope>NUCLEOTIDE SEQUENCE [LARGE SCALE GENOMIC DNA]</scope>
    <source>
        <strain evidence="5">CCMP 1328</strain>
    </source>
</reference>
<dbReference type="Proteomes" id="UP000324585">
    <property type="component" value="Unassembled WGS sequence"/>
</dbReference>
<dbReference type="PANTHER" id="PTHR45967">
    <property type="entry name" value="G-BOX-BINDING FACTOR 3-RELATED"/>
    <property type="match status" value="1"/>
</dbReference>
<evidence type="ECO:0000313" key="4">
    <source>
        <dbReference type="EMBL" id="KAA8492995.1"/>
    </source>
</evidence>
<gene>
    <name evidence="4" type="ORF">FVE85_9267</name>
</gene>
<feature type="coiled-coil region" evidence="1">
    <location>
        <begin position="212"/>
        <end position="253"/>
    </location>
</feature>
<keyword evidence="1" id="KW-0175">Coiled coil</keyword>
<dbReference type="SMART" id="SM00338">
    <property type="entry name" value="BRLZ"/>
    <property type="match status" value="1"/>
</dbReference>
<evidence type="ECO:0000256" key="2">
    <source>
        <dbReference type="SAM" id="MobiDB-lite"/>
    </source>
</evidence>
<feature type="domain" description="BZIP" evidence="3">
    <location>
        <begin position="192"/>
        <end position="250"/>
    </location>
</feature>
<evidence type="ECO:0000256" key="1">
    <source>
        <dbReference type="SAM" id="Coils"/>
    </source>
</evidence>
<dbReference type="InterPro" id="IPR004827">
    <property type="entry name" value="bZIP"/>
</dbReference>
<dbReference type="EMBL" id="VRMN01000008">
    <property type="protein sequence ID" value="KAA8492995.1"/>
    <property type="molecule type" value="Genomic_DNA"/>
</dbReference>
<dbReference type="InterPro" id="IPR044827">
    <property type="entry name" value="GBF-like"/>
</dbReference>
<dbReference type="AlphaFoldDB" id="A0A5J4YP72"/>
<evidence type="ECO:0000259" key="3">
    <source>
        <dbReference type="PROSITE" id="PS50217"/>
    </source>
</evidence>
<dbReference type="PANTHER" id="PTHR45967:SF38">
    <property type="entry name" value="G-BOX-BINDING FACTOR 2"/>
    <property type="match status" value="1"/>
</dbReference>
<proteinExistence type="predicted"/>
<organism evidence="4 5">
    <name type="scientific">Porphyridium purpureum</name>
    <name type="common">Red alga</name>
    <name type="synonym">Porphyridium cruentum</name>
    <dbReference type="NCBI Taxonomy" id="35688"/>
    <lineage>
        <taxon>Eukaryota</taxon>
        <taxon>Rhodophyta</taxon>
        <taxon>Bangiophyceae</taxon>
        <taxon>Porphyridiales</taxon>
        <taxon>Porphyridiaceae</taxon>
        <taxon>Porphyridium</taxon>
    </lineage>
</organism>
<dbReference type="CDD" id="cd14686">
    <property type="entry name" value="bZIP"/>
    <property type="match status" value="1"/>
</dbReference>
<feature type="compositionally biased region" description="Acidic residues" evidence="2">
    <location>
        <begin position="118"/>
        <end position="134"/>
    </location>
</feature>
<dbReference type="SUPFAM" id="SSF57959">
    <property type="entry name" value="Leucine zipper domain"/>
    <property type="match status" value="1"/>
</dbReference>
<evidence type="ECO:0000313" key="5">
    <source>
        <dbReference type="Proteomes" id="UP000324585"/>
    </source>
</evidence>
<sequence length="254" mass="28688">MDTLAYTLQDQSDLPSLWGSCSNLFGLNASCGDAMLLPETDDLDEHVMVNAGTDMDNYAQVPGSAMTPQLKGPAHAAVVPSFYAEEQERSQLPLATAPTPQLWDTGYSKQQQTSSYEHEDEHDDEDEEECDDNDQVVPGANDSSPAFKRRRVGRGHVEQLDLMPEEFADLKGTTAMQARRMTPDEREIVLMKRKLRNRQSAKRSRVKRQLTLNELNEEYRDLVDSSAQMRQTIMDLINANKQLQAENARLRARN</sequence>
<feature type="region of interest" description="Disordered" evidence="2">
    <location>
        <begin position="97"/>
        <end position="153"/>
    </location>
</feature>
<dbReference type="PROSITE" id="PS50217">
    <property type="entry name" value="BZIP"/>
    <property type="match status" value="1"/>
</dbReference>
<keyword evidence="5" id="KW-1185">Reference proteome</keyword>
<dbReference type="GO" id="GO:0003700">
    <property type="term" value="F:DNA-binding transcription factor activity"/>
    <property type="evidence" value="ECO:0007669"/>
    <property type="project" value="InterPro"/>
</dbReference>
<comment type="caution">
    <text evidence="4">The sequence shown here is derived from an EMBL/GenBank/DDBJ whole genome shotgun (WGS) entry which is preliminary data.</text>
</comment>
<name>A0A5J4YP72_PORPP</name>
<dbReference type="PROSITE" id="PS00036">
    <property type="entry name" value="BZIP_BASIC"/>
    <property type="match status" value="1"/>
</dbReference>